<gene>
    <name evidence="1" type="ORF">QVD17_26294</name>
</gene>
<protein>
    <submittedName>
        <fullName evidence="1">Uncharacterized protein</fullName>
    </submittedName>
</protein>
<dbReference type="AlphaFoldDB" id="A0AAD8K945"/>
<evidence type="ECO:0000313" key="1">
    <source>
        <dbReference type="EMBL" id="KAK1417171.1"/>
    </source>
</evidence>
<name>A0AAD8K945_TARER</name>
<comment type="caution">
    <text evidence="1">The sequence shown here is derived from an EMBL/GenBank/DDBJ whole genome shotgun (WGS) entry which is preliminary data.</text>
</comment>
<accession>A0AAD8K945</accession>
<dbReference type="EMBL" id="JAUHHV010000007">
    <property type="protein sequence ID" value="KAK1417171.1"/>
    <property type="molecule type" value="Genomic_DNA"/>
</dbReference>
<proteinExistence type="predicted"/>
<organism evidence="1 2">
    <name type="scientific">Tagetes erecta</name>
    <name type="common">African marigold</name>
    <dbReference type="NCBI Taxonomy" id="13708"/>
    <lineage>
        <taxon>Eukaryota</taxon>
        <taxon>Viridiplantae</taxon>
        <taxon>Streptophyta</taxon>
        <taxon>Embryophyta</taxon>
        <taxon>Tracheophyta</taxon>
        <taxon>Spermatophyta</taxon>
        <taxon>Magnoliopsida</taxon>
        <taxon>eudicotyledons</taxon>
        <taxon>Gunneridae</taxon>
        <taxon>Pentapetalae</taxon>
        <taxon>asterids</taxon>
        <taxon>campanulids</taxon>
        <taxon>Asterales</taxon>
        <taxon>Asteraceae</taxon>
        <taxon>Asteroideae</taxon>
        <taxon>Heliantheae alliance</taxon>
        <taxon>Tageteae</taxon>
        <taxon>Tagetes</taxon>
    </lineage>
</organism>
<sequence>MRSSIPPRMMQSVWLTSANSSTFPATTHRRGPFSPAGFLSPSNTNFTYIINCYPPIPFRQQFPISPITLTIHTYITI</sequence>
<reference evidence="1" key="1">
    <citation type="journal article" date="2023" name="bioRxiv">
        <title>Improved chromosome-level genome assembly for marigold (Tagetes erecta).</title>
        <authorList>
            <person name="Jiang F."/>
            <person name="Yuan L."/>
            <person name="Wang S."/>
            <person name="Wang H."/>
            <person name="Xu D."/>
            <person name="Wang A."/>
            <person name="Fan W."/>
        </authorList>
    </citation>
    <scope>NUCLEOTIDE SEQUENCE</scope>
    <source>
        <strain evidence="1">WSJ</strain>
        <tissue evidence="1">Leaf</tissue>
    </source>
</reference>
<keyword evidence="2" id="KW-1185">Reference proteome</keyword>
<evidence type="ECO:0000313" key="2">
    <source>
        <dbReference type="Proteomes" id="UP001229421"/>
    </source>
</evidence>
<dbReference type="Proteomes" id="UP001229421">
    <property type="component" value="Unassembled WGS sequence"/>
</dbReference>